<dbReference type="PROSITE" id="PS00022">
    <property type="entry name" value="EGF_1"/>
    <property type="match status" value="2"/>
</dbReference>
<evidence type="ECO:0000313" key="7">
    <source>
        <dbReference type="EMBL" id="KAI3435654.1"/>
    </source>
</evidence>
<evidence type="ECO:0000259" key="6">
    <source>
        <dbReference type="PROSITE" id="PS50026"/>
    </source>
</evidence>
<feature type="transmembrane region" description="Helical" evidence="4">
    <location>
        <begin position="690"/>
        <end position="709"/>
    </location>
</feature>
<feature type="disulfide bond" evidence="3">
    <location>
        <begin position="381"/>
        <end position="391"/>
    </location>
</feature>
<feature type="chain" id="PRO_5039260032" description="EGF-like domain-containing protein" evidence="5">
    <location>
        <begin position="20"/>
        <end position="739"/>
    </location>
</feature>
<sequence length="739" mass="78919">MRPAAWFLISFVLSPLASRAEDCSGHGTLVDGVCNCTGSVWPAPGDLGYTGPACELPIFGAAISDTTDVTAECHGSGCASLGPGDWSCFAISAPFNSSWNYFTLLVQRTSTDEKGDPDLFGLWTDGSGSIVPNTSARGWDFQDTSSASHPTILKSVRKADVAGGQAYAGAYVCIRAYGPSPVDFTLHATLTSCPSSFDPASATPLECSTARDTSEAERRYTECSAAGECVCSGQWARPVPSVFPGIGFEDCSTPTLNVSRAALSLNKTFSVEHQELQPDSWAQYRFHVDEDDFEVVVSVALEGEPGDPGSADLYLKSEQPAGWGPRQYDLRPRWNAATGDRTLEVVLRAGMSQWRTGVWFAGVVGSSAPVNFTFTIHKNDCPGNCSSHGTCTSTGVEPPQKQCQCDEGYGGIDCSKASSTLEFGHTITQEPVPFELNFFSLPPVTEGQLSGNVELVVEAAYQATVATHWLEAHPSVLLAEADGDYPGADHFRYKLSLDRPGSAYNLSLCPSQVRGANWTLAVYNPMPTIPIGYNVTVHRIGRCLHACSGHGTCSSDGLCECAADWAGGDCSVPLNTTSCLPGSQRALDRPDQHGTCWQECRCAGNGTDCAFSDSCAGFSCQEGWRRRATQDECVQDECVKDEFHADSKQVCLKNCTCPADGGPCTLATTCSIRIDIQGGSGRHGVGGGAFFFWMLCFTLAGGGAVLAYIHRRGVPPWLPIRERGYLGGLYNEMSEHNGI</sequence>
<dbReference type="OrthoDB" id="527990at2759"/>
<feature type="domain" description="EGF-like" evidence="6">
    <location>
        <begin position="539"/>
        <end position="571"/>
    </location>
</feature>
<name>A0A9D4TUX9_CHLVU</name>
<evidence type="ECO:0000256" key="1">
    <source>
        <dbReference type="ARBA" id="ARBA00022729"/>
    </source>
</evidence>
<dbReference type="Gene3D" id="2.10.25.10">
    <property type="entry name" value="Laminin"/>
    <property type="match status" value="1"/>
</dbReference>
<keyword evidence="1 5" id="KW-0732">Signal</keyword>
<evidence type="ECO:0000313" key="8">
    <source>
        <dbReference type="Proteomes" id="UP001055712"/>
    </source>
</evidence>
<dbReference type="PROSITE" id="PS01186">
    <property type="entry name" value="EGF_2"/>
    <property type="match status" value="1"/>
</dbReference>
<reference evidence="7" key="1">
    <citation type="journal article" date="2019" name="Plant J.">
        <title>Chlorella vulgaris genome assembly and annotation reveals the molecular basis for metabolic acclimation to high light conditions.</title>
        <authorList>
            <person name="Cecchin M."/>
            <person name="Marcolungo L."/>
            <person name="Rossato M."/>
            <person name="Girolomoni L."/>
            <person name="Cosentino E."/>
            <person name="Cuine S."/>
            <person name="Li-Beisson Y."/>
            <person name="Delledonne M."/>
            <person name="Ballottari M."/>
        </authorList>
    </citation>
    <scope>NUCLEOTIDE SEQUENCE</scope>
    <source>
        <strain evidence="7">211/11P</strain>
    </source>
</reference>
<dbReference type="PANTHER" id="PTHR14949:SF56">
    <property type="entry name" value="EGF-LIKE-DOMAIN, MULTIPLE 7"/>
    <property type="match status" value="1"/>
</dbReference>
<proteinExistence type="predicted"/>
<dbReference type="PROSITE" id="PS50026">
    <property type="entry name" value="EGF_3"/>
    <property type="match status" value="2"/>
</dbReference>
<evidence type="ECO:0000256" key="3">
    <source>
        <dbReference type="PROSITE-ProRule" id="PRU00076"/>
    </source>
</evidence>
<organism evidence="7 8">
    <name type="scientific">Chlorella vulgaris</name>
    <name type="common">Green alga</name>
    <dbReference type="NCBI Taxonomy" id="3077"/>
    <lineage>
        <taxon>Eukaryota</taxon>
        <taxon>Viridiplantae</taxon>
        <taxon>Chlorophyta</taxon>
        <taxon>core chlorophytes</taxon>
        <taxon>Trebouxiophyceae</taxon>
        <taxon>Chlorellales</taxon>
        <taxon>Chlorellaceae</taxon>
        <taxon>Chlorella clade</taxon>
        <taxon>Chlorella</taxon>
    </lineage>
</organism>
<dbReference type="Gene3D" id="2.60.120.260">
    <property type="entry name" value="Galactose-binding domain-like"/>
    <property type="match status" value="2"/>
</dbReference>
<keyword evidence="3" id="KW-0245">EGF-like domain</keyword>
<feature type="disulfide bond" evidence="3">
    <location>
        <begin position="405"/>
        <end position="414"/>
    </location>
</feature>
<reference evidence="7" key="2">
    <citation type="submission" date="2020-11" db="EMBL/GenBank/DDBJ databases">
        <authorList>
            <person name="Cecchin M."/>
            <person name="Marcolungo L."/>
            <person name="Rossato M."/>
            <person name="Girolomoni L."/>
            <person name="Cosentino E."/>
            <person name="Cuine S."/>
            <person name="Li-Beisson Y."/>
            <person name="Delledonne M."/>
            <person name="Ballottari M."/>
        </authorList>
    </citation>
    <scope>NUCLEOTIDE SEQUENCE</scope>
    <source>
        <strain evidence="7">211/11P</strain>
        <tissue evidence="7">Whole cell</tissue>
    </source>
</reference>
<keyword evidence="8" id="KW-1185">Reference proteome</keyword>
<feature type="disulfide bond" evidence="3">
    <location>
        <begin position="543"/>
        <end position="553"/>
    </location>
</feature>
<keyword evidence="4" id="KW-0812">Transmembrane</keyword>
<keyword evidence="4" id="KW-0472">Membrane</keyword>
<accession>A0A9D4TUX9</accession>
<dbReference type="InterPro" id="IPR000742">
    <property type="entry name" value="EGF"/>
</dbReference>
<feature type="domain" description="EGF-like" evidence="6">
    <location>
        <begin position="377"/>
        <end position="415"/>
    </location>
</feature>
<evidence type="ECO:0000256" key="2">
    <source>
        <dbReference type="ARBA" id="ARBA00023157"/>
    </source>
</evidence>
<evidence type="ECO:0000256" key="4">
    <source>
        <dbReference type="SAM" id="Phobius"/>
    </source>
</evidence>
<feature type="signal peptide" evidence="5">
    <location>
        <begin position="1"/>
        <end position="19"/>
    </location>
</feature>
<dbReference type="AlphaFoldDB" id="A0A9D4TUX9"/>
<comment type="caution">
    <text evidence="3">Lacks conserved residue(s) required for the propagation of feature annotation.</text>
</comment>
<dbReference type="PANTHER" id="PTHR14949">
    <property type="entry name" value="EGF-LIKE-DOMAIN, MULTIPLE 7, 8"/>
    <property type="match status" value="1"/>
</dbReference>
<comment type="caution">
    <text evidence="7">The sequence shown here is derived from an EMBL/GenBank/DDBJ whole genome shotgun (WGS) entry which is preliminary data.</text>
</comment>
<feature type="disulfide bond" evidence="3">
    <location>
        <begin position="561"/>
        <end position="570"/>
    </location>
</feature>
<keyword evidence="4" id="KW-1133">Transmembrane helix</keyword>
<dbReference type="Proteomes" id="UP001055712">
    <property type="component" value="Unassembled WGS sequence"/>
</dbReference>
<evidence type="ECO:0000256" key="5">
    <source>
        <dbReference type="SAM" id="SignalP"/>
    </source>
</evidence>
<gene>
    <name evidence="7" type="ORF">D9Q98_001712</name>
</gene>
<dbReference type="EMBL" id="SIDB01000002">
    <property type="protein sequence ID" value="KAI3435654.1"/>
    <property type="molecule type" value="Genomic_DNA"/>
</dbReference>
<dbReference type="InterPro" id="IPR050969">
    <property type="entry name" value="Dev_Signal_Modulators"/>
</dbReference>
<dbReference type="SMART" id="SM00181">
    <property type="entry name" value="EGF"/>
    <property type="match status" value="2"/>
</dbReference>
<protein>
    <recommendedName>
        <fullName evidence="6">EGF-like domain-containing protein</fullName>
    </recommendedName>
</protein>
<keyword evidence="2 3" id="KW-1015">Disulfide bond</keyword>